<dbReference type="EMBL" id="UINC01008996">
    <property type="protein sequence ID" value="SVA40417.1"/>
    <property type="molecule type" value="Genomic_DNA"/>
</dbReference>
<evidence type="ECO:0000259" key="4">
    <source>
        <dbReference type="Pfam" id="PF03328"/>
    </source>
</evidence>
<dbReference type="Gene3D" id="3.20.20.60">
    <property type="entry name" value="Phosphoenolpyruvate-binding domains"/>
    <property type="match status" value="1"/>
</dbReference>
<dbReference type="InterPro" id="IPR050251">
    <property type="entry name" value="HpcH-HpaI_aldolase"/>
</dbReference>
<name>A0A381VL71_9ZZZZ</name>
<dbReference type="Pfam" id="PF03328">
    <property type="entry name" value="HpcH_HpaI"/>
    <property type="match status" value="1"/>
</dbReference>
<evidence type="ECO:0000313" key="5">
    <source>
        <dbReference type="EMBL" id="SVA40417.1"/>
    </source>
</evidence>
<dbReference type="GO" id="GO:0016832">
    <property type="term" value="F:aldehyde-lyase activity"/>
    <property type="evidence" value="ECO:0007669"/>
    <property type="project" value="TreeGrafter"/>
</dbReference>
<evidence type="ECO:0000256" key="3">
    <source>
        <dbReference type="ARBA" id="ARBA00023239"/>
    </source>
</evidence>
<gene>
    <name evidence="5" type="ORF">METZ01_LOCUS93271</name>
</gene>
<feature type="domain" description="HpcH/HpaI aldolase/citrate lyase" evidence="4">
    <location>
        <begin position="57"/>
        <end position="243"/>
    </location>
</feature>
<dbReference type="InterPro" id="IPR015813">
    <property type="entry name" value="Pyrv/PenolPyrv_kinase-like_dom"/>
</dbReference>
<keyword evidence="3" id="KW-0456">Lyase</keyword>
<dbReference type="InterPro" id="IPR040442">
    <property type="entry name" value="Pyrv_kinase-like_dom_sf"/>
</dbReference>
<organism evidence="5">
    <name type="scientific">marine metagenome</name>
    <dbReference type="NCBI Taxonomy" id="408172"/>
    <lineage>
        <taxon>unclassified sequences</taxon>
        <taxon>metagenomes</taxon>
        <taxon>ecological metagenomes</taxon>
    </lineage>
</organism>
<evidence type="ECO:0000256" key="1">
    <source>
        <dbReference type="ARBA" id="ARBA00005568"/>
    </source>
</evidence>
<dbReference type="GO" id="GO:0046872">
    <property type="term" value="F:metal ion binding"/>
    <property type="evidence" value="ECO:0007669"/>
    <property type="project" value="UniProtKB-KW"/>
</dbReference>
<evidence type="ECO:0000256" key="2">
    <source>
        <dbReference type="ARBA" id="ARBA00022723"/>
    </source>
</evidence>
<dbReference type="InterPro" id="IPR005000">
    <property type="entry name" value="Aldolase/citrate-lyase_domain"/>
</dbReference>
<keyword evidence="2" id="KW-0479">Metal-binding</keyword>
<dbReference type="AlphaFoldDB" id="A0A381VL71"/>
<comment type="similarity">
    <text evidence="1">Belongs to the HpcH/HpaI aldolase family.</text>
</comment>
<accession>A0A381VL71</accession>
<proteinExistence type="inferred from homology"/>
<sequence>MIIKNTIRQKLDSGEPTISTRFMSSEPDVAELIGDTGLFDYAEYYAEGSAVSMPSLYHIARAAQCGNLPLMVKLDQESQGFWAQAAVGAGFQAINFTDIRSSMDVEALHRTIRADNPEKGGMMGVKPRRPMLAGYATKKYREDLESIVVIIMIEKDIAVQNIDEILDSAKQRQIDMTQWGAADFSFSRGAPELVWSRNLHHFEELVIQKSIDQGIAPRCEINSVDDAHRYIDLGVRHFSIGWDRLILQQGLTRLGEGIRKLAGDL</sequence>
<protein>
    <recommendedName>
        <fullName evidence="4">HpcH/HpaI aldolase/citrate lyase domain-containing protein</fullName>
    </recommendedName>
</protein>
<dbReference type="PANTHER" id="PTHR30502:SF0">
    <property type="entry name" value="PHOSPHOENOLPYRUVATE CARBOXYLASE FAMILY PROTEIN"/>
    <property type="match status" value="1"/>
</dbReference>
<dbReference type="PANTHER" id="PTHR30502">
    <property type="entry name" value="2-KETO-3-DEOXY-L-RHAMNONATE ALDOLASE"/>
    <property type="match status" value="1"/>
</dbReference>
<dbReference type="GO" id="GO:0005737">
    <property type="term" value="C:cytoplasm"/>
    <property type="evidence" value="ECO:0007669"/>
    <property type="project" value="TreeGrafter"/>
</dbReference>
<dbReference type="SUPFAM" id="SSF51621">
    <property type="entry name" value="Phosphoenolpyruvate/pyruvate domain"/>
    <property type="match status" value="1"/>
</dbReference>
<reference evidence="5" key="1">
    <citation type="submission" date="2018-05" db="EMBL/GenBank/DDBJ databases">
        <authorList>
            <person name="Lanie J.A."/>
            <person name="Ng W.-L."/>
            <person name="Kazmierczak K.M."/>
            <person name="Andrzejewski T.M."/>
            <person name="Davidsen T.M."/>
            <person name="Wayne K.J."/>
            <person name="Tettelin H."/>
            <person name="Glass J.I."/>
            <person name="Rusch D."/>
            <person name="Podicherti R."/>
            <person name="Tsui H.-C.T."/>
            <person name="Winkler M.E."/>
        </authorList>
    </citation>
    <scope>NUCLEOTIDE SEQUENCE</scope>
</reference>